<dbReference type="RefSeq" id="WP_007236612.1">
    <property type="nucleotide sequence ID" value="NZ_BAFB01000005.1"/>
</dbReference>
<organism evidence="2 3">
    <name type="scientific">Gordonia otitidis (strain DSM 44809 / CCUG 52243 / JCM 12355 / NBRC 100426 / IFM 10032)</name>
    <dbReference type="NCBI Taxonomy" id="1108044"/>
    <lineage>
        <taxon>Bacteria</taxon>
        <taxon>Bacillati</taxon>
        <taxon>Actinomycetota</taxon>
        <taxon>Actinomycetes</taxon>
        <taxon>Mycobacteriales</taxon>
        <taxon>Gordoniaceae</taxon>
        <taxon>Gordonia</taxon>
    </lineage>
</organism>
<evidence type="ECO:0000259" key="1">
    <source>
        <dbReference type="PROSITE" id="PS51819"/>
    </source>
</evidence>
<dbReference type="EMBL" id="BAFB01000005">
    <property type="protein sequence ID" value="GAB32337.1"/>
    <property type="molecule type" value="Genomic_DNA"/>
</dbReference>
<dbReference type="STRING" id="1108044.GOOTI_005_00150"/>
<proteinExistence type="predicted"/>
<dbReference type="SUPFAM" id="SSF54593">
    <property type="entry name" value="Glyoxalase/Bleomycin resistance protein/Dihydroxybiphenyl dioxygenase"/>
    <property type="match status" value="1"/>
</dbReference>
<comment type="caution">
    <text evidence="2">The sequence shown here is derived from an EMBL/GenBank/DDBJ whole genome shotgun (WGS) entry which is preliminary data.</text>
</comment>
<dbReference type="AlphaFoldDB" id="H5TFS9"/>
<name>H5TFS9_GORO1</name>
<dbReference type="OrthoDB" id="4825162at2"/>
<gene>
    <name evidence="2" type="ORF">GOOTI_005_00150</name>
</gene>
<dbReference type="Gene3D" id="3.30.720.110">
    <property type="match status" value="1"/>
</dbReference>
<dbReference type="Gene3D" id="3.30.720.120">
    <property type="match status" value="1"/>
</dbReference>
<keyword evidence="3" id="KW-1185">Reference proteome</keyword>
<sequence>MPLPNQFLVRVSDTAMAVAFYRELFGAEATMLSDRYAIFELGDGVVLALWSEKAGELSRDGLARFEIGILVDDDAQTRALHEEWVGKGVEIVEPPREEVFGLTFVAQDLDGNRIRVAPADH</sequence>
<dbReference type="Pfam" id="PF00903">
    <property type="entry name" value="Glyoxalase"/>
    <property type="match status" value="1"/>
</dbReference>
<dbReference type="InterPro" id="IPR037523">
    <property type="entry name" value="VOC_core"/>
</dbReference>
<protein>
    <submittedName>
        <fullName evidence="2">Drug resistance protein</fullName>
    </submittedName>
</protein>
<dbReference type="PROSITE" id="PS51819">
    <property type="entry name" value="VOC"/>
    <property type="match status" value="1"/>
</dbReference>
<evidence type="ECO:0000313" key="2">
    <source>
        <dbReference type="EMBL" id="GAB32337.1"/>
    </source>
</evidence>
<accession>H5TFS9</accession>
<dbReference type="Proteomes" id="UP000005038">
    <property type="component" value="Unassembled WGS sequence"/>
</dbReference>
<feature type="domain" description="VOC" evidence="1">
    <location>
        <begin position="3"/>
        <end position="119"/>
    </location>
</feature>
<evidence type="ECO:0000313" key="3">
    <source>
        <dbReference type="Proteomes" id="UP000005038"/>
    </source>
</evidence>
<dbReference type="InterPro" id="IPR004360">
    <property type="entry name" value="Glyas_Fos-R_dOase_dom"/>
</dbReference>
<dbReference type="InterPro" id="IPR029068">
    <property type="entry name" value="Glyas_Bleomycin-R_OHBP_Dase"/>
</dbReference>
<reference evidence="2" key="1">
    <citation type="submission" date="2012-02" db="EMBL/GenBank/DDBJ databases">
        <title>Whole genome shotgun sequence of Gordonia otitidis NBRC 100426.</title>
        <authorList>
            <person name="Yoshida I."/>
            <person name="Hosoyama A."/>
            <person name="Tsuchikane K."/>
            <person name="Katsumata H."/>
            <person name="Yamazaki S."/>
            <person name="Fujita N."/>
        </authorList>
    </citation>
    <scope>NUCLEOTIDE SEQUENCE [LARGE SCALE GENOMIC DNA]</scope>
    <source>
        <strain evidence="2">NBRC 100426</strain>
    </source>
</reference>